<dbReference type="SUPFAM" id="SSF48371">
    <property type="entry name" value="ARM repeat"/>
    <property type="match status" value="1"/>
</dbReference>
<dbReference type="Pfam" id="PF00612">
    <property type="entry name" value="IQ"/>
    <property type="match status" value="3"/>
</dbReference>
<dbReference type="InterPro" id="IPR028765">
    <property type="entry name" value="IQCB1"/>
</dbReference>
<proteinExistence type="predicted"/>
<dbReference type="CDD" id="cd23767">
    <property type="entry name" value="IQCD"/>
    <property type="match status" value="2"/>
</dbReference>
<dbReference type="InterPro" id="IPR016024">
    <property type="entry name" value="ARM-type_fold"/>
</dbReference>
<evidence type="ECO:0000313" key="1">
    <source>
        <dbReference type="EMBL" id="CAC5373940.1"/>
    </source>
</evidence>
<dbReference type="GO" id="GO:0005929">
    <property type="term" value="C:cilium"/>
    <property type="evidence" value="ECO:0007669"/>
    <property type="project" value="TreeGrafter"/>
</dbReference>
<dbReference type="PROSITE" id="PS50096">
    <property type="entry name" value="IQ"/>
    <property type="match status" value="3"/>
</dbReference>
<dbReference type="GO" id="GO:0005516">
    <property type="term" value="F:calmodulin binding"/>
    <property type="evidence" value="ECO:0007669"/>
    <property type="project" value="InterPro"/>
</dbReference>
<dbReference type="Proteomes" id="UP000507470">
    <property type="component" value="Unassembled WGS sequence"/>
</dbReference>
<dbReference type="EMBL" id="CACVKT020001978">
    <property type="protein sequence ID" value="CAC5373940.1"/>
    <property type="molecule type" value="Genomic_DNA"/>
</dbReference>
<evidence type="ECO:0000313" key="2">
    <source>
        <dbReference type="Proteomes" id="UP000507470"/>
    </source>
</evidence>
<dbReference type="PANTHER" id="PTHR15673">
    <property type="entry name" value="IQ CALMODULIN-BINDING MOTIF CONTAINING PROTEIN 1"/>
    <property type="match status" value="1"/>
</dbReference>
<reference evidence="1 2" key="1">
    <citation type="submission" date="2020-06" db="EMBL/GenBank/DDBJ databases">
        <authorList>
            <person name="Li R."/>
            <person name="Bekaert M."/>
        </authorList>
    </citation>
    <scope>NUCLEOTIDE SEQUENCE [LARGE SCALE GENOMIC DNA]</scope>
    <source>
        <strain evidence="2">wild</strain>
    </source>
</reference>
<dbReference type="AlphaFoldDB" id="A0A6J8AUQ6"/>
<dbReference type="GO" id="GO:0060271">
    <property type="term" value="P:cilium assembly"/>
    <property type="evidence" value="ECO:0007669"/>
    <property type="project" value="InterPro"/>
</dbReference>
<dbReference type="SMART" id="SM00015">
    <property type="entry name" value="IQ"/>
    <property type="match status" value="3"/>
</dbReference>
<name>A0A6J8AUQ6_MYTCO</name>
<organism evidence="1 2">
    <name type="scientific">Mytilus coruscus</name>
    <name type="common">Sea mussel</name>
    <dbReference type="NCBI Taxonomy" id="42192"/>
    <lineage>
        <taxon>Eukaryota</taxon>
        <taxon>Metazoa</taxon>
        <taxon>Spiralia</taxon>
        <taxon>Lophotrochozoa</taxon>
        <taxon>Mollusca</taxon>
        <taxon>Bivalvia</taxon>
        <taxon>Autobranchia</taxon>
        <taxon>Pteriomorphia</taxon>
        <taxon>Mytilida</taxon>
        <taxon>Mytiloidea</taxon>
        <taxon>Mytilidae</taxon>
        <taxon>Mytilinae</taxon>
        <taxon>Mytilus</taxon>
    </lineage>
</organism>
<dbReference type="InterPro" id="IPR000048">
    <property type="entry name" value="IQ_motif_EF-hand-BS"/>
</dbReference>
<gene>
    <name evidence="1" type="ORF">MCOR_11522</name>
</gene>
<dbReference type="OrthoDB" id="8178106at2759"/>
<keyword evidence="2" id="KW-1185">Reference proteome</keyword>
<dbReference type="Gene3D" id="1.20.5.190">
    <property type="match status" value="1"/>
</dbReference>
<sequence length="763" mass="88067">MSRQPSPTRDKRVINLASEVAETRDRRIPILLLRLKEILSTAVAGSKDGMRIRKEIWEYNLLQALVLVLKQDFTIVDGEWQIAASLAAILSQVCTGLDLPSAEVKKFEDEVLLEAVSNMFLVTRRIQARYAKIPDRAGHMKERNKLLACYRGVLESVVYLASGHTSVPKKVLECPWLLQLLITDDTDTVVAIMDLIPKILRVNRIVLRSLNQKLILSIMDELIYKLSVSNEVSVGASACKCVLRICESHRPLVETLCTRYKGLRPLLAKWEGAGFSRDLKELHLLLQAGNAQKAENERFFRAAITIQAVWKGFITRKKLVKPTKHSQNSNNNIASGHTSVPKKVLECPWLLQLLITDDTDTVVAIMDLIPKILRVNRIVLRSLNQKLILSIMDELIYKLSVSNEVSVGASACKCVLRICESHRPLVETLCTRYKGLRPLLAKWEGAGFSRDLKELHLLLQAGNAQKAENERFFRAAITIQAVWKGFITRKKLVKANKTFSKFQQQYRLKKRVLEDRKVQAKEAIELQRQLKLNRQRIMREFKEKQLHTVEILPAAMLERYMQRQQNKSAVLIQKSWRGHHARQSMQDREVFVKRYRAAITVQRAVRKWLKKLEDKRNKIKASLKPPGLTDERRVEIQRLINQNRELKPTVYTSREELEQGHKKAAEMLARYYKSARVNREKQHHREALIARLNVDSELVHLAPPLNSVTDKDVEMYSSSLLPVATKAKTNHIEQLRLLRQPWWKKLCDEYQDQEYVDDEQIIF</sequence>
<accession>A0A6J8AUQ6</accession>
<dbReference type="PANTHER" id="PTHR15673:SF2">
    <property type="entry name" value="IQ CALMODULIN-BINDING MOTIF-CONTAINING PROTEIN 1"/>
    <property type="match status" value="1"/>
</dbReference>
<protein>
    <submittedName>
        <fullName evidence="1">IQCB1</fullName>
    </submittedName>
</protein>